<dbReference type="GO" id="GO:0005886">
    <property type="term" value="C:plasma membrane"/>
    <property type="evidence" value="ECO:0007669"/>
    <property type="project" value="TreeGrafter"/>
</dbReference>
<dbReference type="InterPro" id="IPR007221">
    <property type="entry name" value="MreC"/>
</dbReference>
<evidence type="ECO:0000259" key="6">
    <source>
        <dbReference type="Pfam" id="PF04085"/>
    </source>
</evidence>
<evidence type="ECO:0000313" key="7">
    <source>
        <dbReference type="EMBL" id="SDL95875.1"/>
    </source>
</evidence>
<dbReference type="Gene3D" id="2.40.10.340">
    <property type="entry name" value="Rod shape-determining protein MreC, domain 1"/>
    <property type="match status" value="1"/>
</dbReference>
<keyword evidence="3 5" id="KW-0133">Cell shape</keyword>
<dbReference type="Proteomes" id="UP000199476">
    <property type="component" value="Unassembled WGS sequence"/>
</dbReference>
<dbReference type="EMBL" id="FNGO01000012">
    <property type="protein sequence ID" value="SDL95875.1"/>
    <property type="molecule type" value="Genomic_DNA"/>
</dbReference>
<accession>A0A1G9PCK2</accession>
<reference evidence="7 8" key="1">
    <citation type="submission" date="2016-10" db="EMBL/GenBank/DDBJ databases">
        <authorList>
            <person name="de Groot N.N."/>
        </authorList>
    </citation>
    <scope>NUCLEOTIDE SEQUENCE [LARGE SCALE GENOMIC DNA]</scope>
    <source>
        <strain evidence="7 8">SLAS-1</strain>
    </source>
</reference>
<protein>
    <recommendedName>
        <fullName evidence="2 5">Cell shape-determining protein MreC</fullName>
    </recommendedName>
    <alternativeName>
        <fullName evidence="4 5">Cell shape protein MreC</fullName>
    </alternativeName>
</protein>
<evidence type="ECO:0000256" key="3">
    <source>
        <dbReference type="ARBA" id="ARBA00022960"/>
    </source>
</evidence>
<evidence type="ECO:0000256" key="1">
    <source>
        <dbReference type="ARBA" id="ARBA00009369"/>
    </source>
</evidence>
<keyword evidence="8" id="KW-1185">Reference proteome</keyword>
<dbReference type="GO" id="GO:0008360">
    <property type="term" value="P:regulation of cell shape"/>
    <property type="evidence" value="ECO:0007669"/>
    <property type="project" value="UniProtKB-KW"/>
</dbReference>
<dbReference type="Gene3D" id="2.40.10.350">
    <property type="entry name" value="Rod shape-determining protein MreC, domain 2"/>
    <property type="match status" value="1"/>
</dbReference>
<comment type="similarity">
    <text evidence="1 5">Belongs to the MreC family.</text>
</comment>
<evidence type="ECO:0000256" key="2">
    <source>
        <dbReference type="ARBA" id="ARBA00013855"/>
    </source>
</evidence>
<evidence type="ECO:0000256" key="5">
    <source>
        <dbReference type="PIRNR" id="PIRNR038471"/>
    </source>
</evidence>
<comment type="function">
    <text evidence="5">Involved in formation and maintenance of cell shape.</text>
</comment>
<dbReference type="InterPro" id="IPR042175">
    <property type="entry name" value="Cell/Rod_MreC_2"/>
</dbReference>
<sequence length="277" mass="30863">MEYLSNKNLKLAAVLLLLFILLFANTANIDFYFFNWLENGVYNLISPFLNVVENVISSINNYYVAFLKTGEILEENERLRKEVARLSTDNAILEEAREQNERFRDLLSFRGTVPGEPDILSTGVVGYSPATWQRMLTVNSGRNDGVKVGMPVMGYQGNLIGRVEKAGMNSSQVKLISDPEFQVGGRVARSDSRALGLVRGLPESDEEVIMENIRWDADIEEGDLIVTSAVSDNYPPGIPIGEVKKVEVGKQGLSQVAEVNLKGFQRTAEEAVIIKEW</sequence>
<dbReference type="InterPro" id="IPR042177">
    <property type="entry name" value="Cell/Rod_1"/>
</dbReference>
<dbReference type="InterPro" id="IPR055342">
    <property type="entry name" value="MreC_beta-barrel_core"/>
</dbReference>
<organism evidence="7 8">
    <name type="scientific">Halarsenatibacter silvermanii</name>
    <dbReference type="NCBI Taxonomy" id="321763"/>
    <lineage>
        <taxon>Bacteria</taxon>
        <taxon>Bacillati</taxon>
        <taxon>Bacillota</taxon>
        <taxon>Clostridia</taxon>
        <taxon>Halanaerobiales</taxon>
        <taxon>Halarsenatibacteraceae</taxon>
        <taxon>Halarsenatibacter</taxon>
    </lineage>
</organism>
<dbReference type="PANTHER" id="PTHR34138:SF1">
    <property type="entry name" value="CELL SHAPE-DETERMINING PROTEIN MREC"/>
    <property type="match status" value="1"/>
</dbReference>
<dbReference type="NCBIfam" id="TIGR00219">
    <property type="entry name" value="mreC"/>
    <property type="match status" value="1"/>
</dbReference>
<evidence type="ECO:0000256" key="4">
    <source>
        <dbReference type="ARBA" id="ARBA00032089"/>
    </source>
</evidence>
<dbReference type="Pfam" id="PF04085">
    <property type="entry name" value="MreC"/>
    <property type="match status" value="1"/>
</dbReference>
<dbReference type="PIRSF" id="PIRSF038471">
    <property type="entry name" value="MreC"/>
    <property type="match status" value="1"/>
</dbReference>
<dbReference type="STRING" id="321763.SAMN04488692_11260"/>
<evidence type="ECO:0000313" key="8">
    <source>
        <dbReference type="Proteomes" id="UP000199476"/>
    </source>
</evidence>
<dbReference type="AlphaFoldDB" id="A0A1G9PCK2"/>
<feature type="domain" description="Rod shape-determining protein MreC beta-barrel core" evidence="6">
    <location>
        <begin position="124"/>
        <end position="273"/>
    </location>
</feature>
<dbReference type="PANTHER" id="PTHR34138">
    <property type="entry name" value="CELL SHAPE-DETERMINING PROTEIN MREC"/>
    <property type="match status" value="1"/>
</dbReference>
<proteinExistence type="inferred from homology"/>
<name>A0A1G9PCK2_9FIRM</name>
<gene>
    <name evidence="7" type="ORF">SAMN04488692_11260</name>
</gene>